<feature type="compositionally biased region" description="Low complexity" evidence="1">
    <location>
        <begin position="35"/>
        <end position="48"/>
    </location>
</feature>
<dbReference type="EMBL" id="JACEFB010000016">
    <property type="protein sequence ID" value="MBA2227612.1"/>
    <property type="molecule type" value="Genomic_DNA"/>
</dbReference>
<dbReference type="Pfam" id="PF07587">
    <property type="entry name" value="PSD1"/>
    <property type="match status" value="1"/>
</dbReference>
<dbReference type="InterPro" id="IPR011429">
    <property type="entry name" value="Cyt_c_Planctomycete-type"/>
</dbReference>
<dbReference type="Pfam" id="PF07583">
    <property type="entry name" value="PSCyt2"/>
    <property type="match status" value="1"/>
</dbReference>
<evidence type="ECO:0000259" key="2">
    <source>
        <dbReference type="Pfam" id="PF07583"/>
    </source>
</evidence>
<feature type="region of interest" description="Disordered" evidence="1">
    <location>
        <begin position="139"/>
        <end position="159"/>
    </location>
</feature>
<evidence type="ECO:0000259" key="4">
    <source>
        <dbReference type="Pfam" id="PF07635"/>
    </source>
</evidence>
<accession>A0A7V8VGQ4</accession>
<dbReference type="PANTHER" id="PTHR35889">
    <property type="entry name" value="CYCLOINULO-OLIGOSACCHARIDE FRUCTANOTRANSFERASE-RELATED"/>
    <property type="match status" value="1"/>
</dbReference>
<evidence type="ECO:0000256" key="1">
    <source>
        <dbReference type="SAM" id="MobiDB-lite"/>
    </source>
</evidence>
<organism evidence="5 6">
    <name type="scientific">Thermogemmata fonticola</name>
    <dbReference type="NCBI Taxonomy" id="2755323"/>
    <lineage>
        <taxon>Bacteria</taxon>
        <taxon>Pseudomonadati</taxon>
        <taxon>Planctomycetota</taxon>
        <taxon>Planctomycetia</taxon>
        <taxon>Gemmatales</taxon>
        <taxon>Gemmataceae</taxon>
        <taxon>Thermogemmata</taxon>
    </lineage>
</organism>
<feature type="region of interest" description="Disordered" evidence="1">
    <location>
        <begin position="23"/>
        <end position="49"/>
    </location>
</feature>
<dbReference type="PANTHER" id="PTHR35889:SF3">
    <property type="entry name" value="F-BOX DOMAIN-CONTAINING PROTEIN"/>
    <property type="match status" value="1"/>
</dbReference>
<protein>
    <submittedName>
        <fullName evidence="5">DUF1553 domain-containing protein</fullName>
    </submittedName>
</protein>
<evidence type="ECO:0000313" key="6">
    <source>
        <dbReference type="Proteomes" id="UP000542342"/>
    </source>
</evidence>
<keyword evidence="6" id="KW-1185">Reference proteome</keyword>
<dbReference type="InterPro" id="IPR011444">
    <property type="entry name" value="DUF1549"/>
</dbReference>
<dbReference type="Proteomes" id="UP000542342">
    <property type="component" value="Unassembled WGS sequence"/>
</dbReference>
<evidence type="ECO:0000259" key="3">
    <source>
        <dbReference type="Pfam" id="PF07587"/>
    </source>
</evidence>
<dbReference type="RefSeq" id="WP_194539474.1">
    <property type="nucleotide sequence ID" value="NZ_JACEFB010000016.1"/>
</dbReference>
<sequence length="957" mass="107262">MGIGILAGLYLLGGSLTEVKRGDSVQAADEPRPPAATSAASANAPSLSQGPVDAEYFEKKVRPILVERCQKCHNSQKAKGGLQLDSRAGFLRGGDSGPALNLLPQVLQYEGDIRMPPQGKLPQTELDILLRWLAAGAPWPQDRNPSTTPSPSTPHPQTPARLHWAFQPLQRPTVPSIPAGTPIQNPIDAFVLARLQAVGLNLAPEADKATLLRRVYFDLIGLPPSPEELDAFLNDAHPDAYDRVVDRLLASPHYGERWARHWLDLVRYAETYGHEFDFDIPEAWRYRDYVIRAFNADLPYDRFLQEQIAGDLLDDPRYDPQTGSNESLLATAFWWLGDAVHSPVDSRMDFADRIDNQIDVFGKAILGLTLGCARCHDHKFDPIPSRDYYALFGILASSRFHYGDIGDPRPLERLLDELTRSRPQAYSTAAESRGSGGDIIPPPRPGSAWRLGAKAWEHFGADWRQRWDATGLGLRPTGGEGFPHSGQEAEALSAALRSPTFMIEHRYLVLRVAGRQAQARLILNGLQLIRDPIYGGLAKQIDHGEEFRWLVFDLHLWPGQPAYVELLDNGPGYFAIREAWFADTLPPAETGESVPRPPSAALEKDPHRHRCLEVLETACRNRPRAPVMRDGPGRNERLFIRGNPRQLGPEVPRGFLSLFPAPPVTSSGSGRRELADAVLGPARPLVARVFVNRLWQHHFGRGLVATPDDFGAHGEAPTHPELLDWLAEEFITSGWSIKHMHRLIVRSRTYRQASQLPTAQAELARRVDPDNRLLHRQNLRRLEAEILRDAVLAVSGRLDRRLGGPSVLPYLSEQQVGRGRPPSGPLDGHGRRSIYLAVRRNFLPALFTAFDYPPPFTTVGRRSVSNVPTQALVLWNNPFFHEQARYWAERLHREQPQASLEQRLQQMYLAAFARRPDPEEVQAARHFLQQFPPTESLTAWTELAHVLFNSKEFLFIP</sequence>
<dbReference type="AlphaFoldDB" id="A0A7V8VGQ4"/>
<reference evidence="5 6" key="1">
    <citation type="submission" date="2020-07" db="EMBL/GenBank/DDBJ databases">
        <title>Thermogemmata thermophila gen. nov., sp. nov., a novel moderate thermophilic planctomycete from a Kamchatka hot spring.</title>
        <authorList>
            <person name="Elcheninov A.G."/>
            <person name="Podosokorskaya O.A."/>
            <person name="Kovaleva O.L."/>
            <person name="Novikov A."/>
            <person name="Bonch-Osmolovskaya E.A."/>
            <person name="Toshchakov S.V."/>
            <person name="Kublanov I.V."/>
        </authorList>
    </citation>
    <scope>NUCLEOTIDE SEQUENCE [LARGE SCALE GENOMIC DNA]</scope>
    <source>
        <strain evidence="5 6">2918</strain>
    </source>
</reference>
<feature type="domain" description="DUF1549" evidence="2">
    <location>
        <begin position="186"/>
        <end position="398"/>
    </location>
</feature>
<feature type="domain" description="Cytochrome C Planctomycete-type" evidence="4">
    <location>
        <begin position="69"/>
        <end position="118"/>
    </location>
</feature>
<gene>
    <name evidence="5" type="ORF">H0921_15750</name>
</gene>
<evidence type="ECO:0000313" key="5">
    <source>
        <dbReference type="EMBL" id="MBA2227612.1"/>
    </source>
</evidence>
<name>A0A7V8VGQ4_9BACT</name>
<comment type="caution">
    <text evidence="5">The sequence shown here is derived from an EMBL/GenBank/DDBJ whole genome shotgun (WGS) entry which is preliminary data.</text>
</comment>
<proteinExistence type="predicted"/>
<dbReference type="InterPro" id="IPR022655">
    <property type="entry name" value="DUF1553"/>
</dbReference>
<dbReference type="Pfam" id="PF07635">
    <property type="entry name" value="PSCyt1"/>
    <property type="match status" value="1"/>
</dbReference>
<feature type="domain" description="DUF1553" evidence="3">
    <location>
        <begin position="670"/>
        <end position="928"/>
    </location>
</feature>